<dbReference type="GO" id="GO:0017113">
    <property type="term" value="F:dihydropyrimidine dehydrogenase (NADP+) activity"/>
    <property type="evidence" value="ECO:0007669"/>
    <property type="project" value="UniProtKB-EC"/>
</dbReference>
<protein>
    <recommendedName>
        <fullName evidence="18">Dihydropyrimidine dehydrogenase [NADP(+)]</fullName>
        <shortName evidence="18">DHPDHase</shortName>
        <shortName evidence="18">DPD</shortName>
        <ecNumber evidence="18">1.3.1.2</ecNumber>
    </recommendedName>
    <alternativeName>
        <fullName evidence="18">Dihydrothymine dehydrogenase</fullName>
    </alternativeName>
    <alternativeName>
        <fullName evidence="18">Dihydrouracil dehydrogenase</fullName>
    </alternativeName>
</protein>
<name>A0AAJ7IST6_9HYME</name>
<comment type="function">
    <text evidence="18">Involved in pyrimidine base degradation. Catalyzes the reduction of uracil and thymine.</text>
</comment>
<dbReference type="Gene3D" id="1.10.1060.10">
    <property type="entry name" value="Alpha-helical ferredoxin"/>
    <property type="match status" value="1"/>
</dbReference>
<dbReference type="InterPro" id="IPR017896">
    <property type="entry name" value="4Fe4S_Fe-S-bd"/>
</dbReference>
<dbReference type="FunFam" id="3.50.50.60:FF:000061">
    <property type="entry name" value="Dihydropyrimidine dehydrogenase [NADP(+)]"/>
    <property type="match status" value="1"/>
</dbReference>
<comment type="cofactor">
    <cofactor evidence="2 18">
        <name>FAD</name>
        <dbReference type="ChEBI" id="CHEBI:57692"/>
    </cofactor>
</comment>
<evidence type="ECO:0000256" key="15">
    <source>
        <dbReference type="ARBA" id="ARBA00023004"/>
    </source>
</evidence>
<accession>A0AAJ7IST6</accession>
<feature type="domain" description="4Fe-4S ferredoxin-type" evidence="19">
    <location>
        <begin position="995"/>
        <end position="1024"/>
    </location>
</feature>
<evidence type="ECO:0000256" key="6">
    <source>
        <dbReference type="ARBA" id="ARBA00022485"/>
    </source>
</evidence>
<dbReference type="InterPro" id="IPR013785">
    <property type="entry name" value="Aldolase_TIM"/>
</dbReference>
<evidence type="ECO:0000256" key="17">
    <source>
        <dbReference type="ARBA" id="ARBA00052371"/>
    </source>
</evidence>
<keyword evidence="20" id="KW-1185">Reference proteome</keyword>
<dbReference type="InterPro" id="IPR028261">
    <property type="entry name" value="DPD_II"/>
</dbReference>
<dbReference type="PROSITE" id="PS00912">
    <property type="entry name" value="DHODEHASE_2"/>
    <property type="match status" value="1"/>
</dbReference>
<dbReference type="PANTHER" id="PTHR43073">
    <property type="entry name" value="DIHYDROPYRIMIDINE DEHYDROGENASE [NADP(+)]"/>
    <property type="match status" value="1"/>
</dbReference>
<keyword evidence="13 18" id="KW-0521">NADP</keyword>
<comment type="pathway">
    <text evidence="4">Pyrimidine metabolism; UMP biosynthesis via de novo pathway.</text>
</comment>
<evidence type="ECO:0000313" key="20">
    <source>
        <dbReference type="Proteomes" id="UP000694925"/>
    </source>
</evidence>
<dbReference type="PROSITE" id="PS00198">
    <property type="entry name" value="4FE4S_FER_1"/>
    <property type="match status" value="1"/>
</dbReference>
<keyword evidence="10" id="KW-0677">Repeat</keyword>
<dbReference type="GO" id="GO:0006207">
    <property type="term" value="P:'de novo' pyrimidine nucleobase biosynthetic process"/>
    <property type="evidence" value="ECO:0007669"/>
    <property type="project" value="InterPro"/>
</dbReference>
<dbReference type="SUPFAM" id="SSF46548">
    <property type="entry name" value="alpha-helical ferredoxin"/>
    <property type="match status" value="1"/>
</dbReference>
<dbReference type="InterPro" id="IPR005720">
    <property type="entry name" value="Dihydroorotate_DH_cat"/>
</dbReference>
<dbReference type="GO" id="GO:0006210">
    <property type="term" value="P:thymine catabolic process"/>
    <property type="evidence" value="ECO:0007669"/>
    <property type="project" value="TreeGrafter"/>
</dbReference>
<dbReference type="KEGG" id="ccal:108622367"/>
<evidence type="ECO:0000256" key="1">
    <source>
        <dbReference type="ARBA" id="ARBA00001917"/>
    </source>
</evidence>
<dbReference type="Pfam" id="PF07992">
    <property type="entry name" value="Pyr_redox_2"/>
    <property type="match status" value="1"/>
</dbReference>
<evidence type="ECO:0000256" key="11">
    <source>
        <dbReference type="ARBA" id="ARBA00022741"/>
    </source>
</evidence>
<evidence type="ECO:0000256" key="5">
    <source>
        <dbReference type="ARBA" id="ARBA00010804"/>
    </source>
</evidence>
<dbReference type="Gene3D" id="3.30.70.20">
    <property type="match status" value="1"/>
</dbReference>
<dbReference type="PANTHER" id="PTHR43073:SF2">
    <property type="entry name" value="DIHYDROPYRIMIDINE DEHYDROGENASE [NADP(+)]"/>
    <property type="match status" value="1"/>
</dbReference>
<keyword evidence="12 18" id="KW-0274">FAD</keyword>
<dbReference type="InterPro" id="IPR023753">
    <property type="entry name" value="FAD/NAD-binding_dom"/>
</dbReference>
<keyword evidence="16" id="KW-0411">Iron-sulfur</keyword>
<dbReference type="Gene3D" id="3.20.20.70">
    <property type="entry name" value="Aldolase class I"/>
    <property type="match status" value="1"/>
</dbReference>
<evidence type="ECO:0000256" key="7">
    <source>
        <dbReference type="ARBA" id="ARBA00022630"/>
    </source>
</evidence>
<dbReference type="InterPro" id="IPR036188">
    <property type="entry name" value="FAD/NAD-bd_sf"/>
</dbReference>
<evidence type="ECO:0000256" key="14">
    <source>
        <dbReference type="ARBA" id="ARBA00023002"/>
    </source>
</evidence>
<evidence type="ECO:0000256" key="12">
    <source>
        <dbReference type="ARBA" id="ARBA00022827"/>
    </source>
</evidence>
<dbReference type="GO" id="GO:0006212">
    <property type="term" value="P:uracil catabolic process"/>
    <property type="evidence" value="ECO:0007669"/>
    <property type="project" value="TreeGrafter"/>
</dbReference>
<dbReference type="CDD" id="cd02940">
    <property type="entry name" value="DHPD_FMN"/>
    <property type="match status" value="1"/>
</dbReference>
<dbReference type="SUPFAM" id="SSF51971">
    <property type="entry name" value="Nucleotide-binding domain"/>
    <property type="match status" value="2"/>
</dbReference>
<evidence type="ECO:0000256" key="18">
    <source>
        <dbReference type="RuleBase" id="RU364041"/>
    </source>
</evidence>
<dbReference type="FunFam" id="1.10.1060.10:FF:000007">
    <property type="entry name" value="Dihydropyrimidine dehydrogenase [NADP(+)]"/>
    <property type="match status" value="1"/>
</dbReference>
<proteinExistence type="inferred from homology"/>
<dbReference type="InterPro" id="IPR009051">
    <property type="entry name" value="Helical_ferredxn"/>
</dbReference>
<keyword evidence="8 18" id="KW-0288">FMN</keyword>
<dbReference type="SUPFAM" id="SSF54862">
    <property type="entry name" value="4Fe-4S ferredoxins"/>
    <property type="match status" value="1"/>
</dbReference>
<keyword evidence="6 18" id="KW-0004">4Fe-4S</keyword>
<dbReference type="GO" id="GO:0051539">
    <property type="term" value="F:4 iron, 4 sulfur cluster binding"/>
    <property type="evidence" value="ECO:0007669"/>
    <property type="project" value="UniProtKB-KW"/>
</dbReference>
<dbReference type="AlphaFoldDB" id="A0AAJ7IST6"/>
<dbReference type="PROSITE" id="PS51379">
    <property type="entry name" value="4FE4S_FER_2"/>
    <property type="match status" value="2"/>
</dbReference>
<keyword evidence="7 18" id="KW-0285">Flavoprotein</keyword>
<dbReference type="GO" id="GO:0050661">
    <property type="term" value="F:NADP binding"/>
    <property type="evidence" value="ECO:0007669"/>
    <property type="project" value="TreeGrafter"/>
</dbReference>
<dbReference type="Pfam" id="PF14697">
    <property type="entry name" value="Fer4_21"/>
    <property type="match status" value="1"/>
</dbReference>
<organism evidence="20 21">
    <name type="scientific">Ceratina calcarata</name>
    <dbReference type="NCBI Taxonomy" id="156304"/>
    <lineage>
        <taxon>Eukaryota</taxon>
        <taxon>Metazoa</taxon>
        <taxon>Ecdysozoa</taxon>
        <taxon>Arthropoda</taxon>
        <taxon>Hexapoda</taxon>
        <taxon>Insecta</taxon>
        <taxon>Pterygota</taxon>
        <taxon>Neoptera</taxon>
        <taxon>Endopterygota</taxon>
        <taxon>Hymenoptera</taxon>
        <taxon>Apocrita</taxon>
        <taxon>Aculeata</taxon>
        <taxon>Apoidea</taxon>
        <taxon>Anthophila</taxon>
        <taxon>Apidae</taxon>
        <taxon>Ceratina</taxon>
        <taxon>Zadontomerus</taxon>
    </lineage>
</organism>
<dbReference type="Pfam" id="PF14691">
    <property type="entry name" value="Fer4_20"/>
    <property type="match status" value="1"/>
</dbReference>
<keyword evidence="11" id="KW-0547">Nucleotide-binding</keyword>
<evidence type="ECO:0000256" key="3">
    <source>
        <dbReference type="ARBA" id="ARBA00004668"/>
    </source>
</evidence>
<dbReference type="PRINTS" id="PR00419">
    <property type="entry name" value="ADXRDTASE"/>
</dbReference>
<dbReference type="GO" id="GO:0005829">
    <property type="term" value="C:cytosol"/>
    <property type="evidence" value="ECO:0007669"/>
    <property type="project" value="TreeGrafter"/>
</dbReference>
<evidence type="ECO:0000256" key="13">
    <source>
        <dbReference type="ARBA" id="ARBA00022857"/>
    </source>
</evidence>
<dbReference type="Proteomes" id="UP000694925">
    <property type="component" value="Unplaced"/>
</dbReference>
<comment type="similarity">
    <text evidence="5 18">Belongs to the dihydropyrimidine dehydrogenase family.</text>
</comment>
<evidence type="ECO:0000313" key="21">
    <source>
        <dbReference type="RefSeq" id="XP_017875696.1"/>
    </source>
</evidence>
<comment type="cofactor">
    <cofactor evidence="18">
        <name>[4Fe-4S] cluster</name>
        <dbReference type="ChEBI" id="CHEBI:49883"/>
    </cofactor>
    <text evidence="18">Binds 4 [4Fe-4S] clusters. Contains approximately 16 iron atoms per subunit.</text>
</comment>
<keyword evidence="14 18" id="KW-0560">Oxidoreductase</keyword>
<comment type="catalytic activity">
    <reaction evidence="17 18">
        <text>5,6-dihydrouracil + NADP(+) = uracil + NADPH + H(+)</text>
        <dbReference type="Rhea" id="RHEA:18093"/>
        <dbReference type="ChEBI" id="CHEBI:15378"/>
        <dbReference type="ChEBI" id="CHEBI:15901"/>
        <dbReference type="ChEBI" id="CHEBI:17568"/>
        <dbReference type="ChEBI" id="CHEBI:57783"/>
        <dbReference type="ChEBI" id="CHEBI:58349"/>
        <dbReference type="EC" id="1.3.1.2"/>
    </reaction>
</comment>
<comment type="cofactor">
    <cofactor evidence="1 18">
        <name>FMN</name>
        <dbReference type="ChEBI" id="CHEBI:58210"/>
    </cofactor>
</comment>
<dbReference type="RefSeq" id="XP_017875696.1">
    <property type="nucleotide sequence ID" value="XM_018020207.2"/>
</dbReference>
<dbReference type="EC" id="1.3.1.2" evidence="18"/>
<keyword evidence="15 18" id="KW-0408">Iron</keyword>
<dbReference type="GO" id="GO:0046872">
    <property type="term" value="F:metal ion binding"/>
    <property type="evidence" value="ECO:0007669"/>
    <property type="project" value="UniProtKB-KW"/>
</dbReference>
<dbReference type="GO" id="GO:0004152">
    <property type="term" value="F:dihydroorotate dehydrogenase activity"/>
    <property type="evidence" value="ECO:0007669"/>
    <property type="project" value="UniProtKB-ARBA"/>
</dbReference>
<sequence>MLNRSNLPQLERIRFVNYTVFKRLSEMMVSKDVPDVENLLQLNPKIKPFASLVPSTHTKQIKKKWKRNVNEKCDKCPLLKNFDDVKPTTLGERGALKEAARCLKCTDAPCQKSCPTQIDIKSFITSISNKNYYGAAKTILSDNPLGLTCGMICPTSDLCVGGCNLHASEEGPINIGGLQQFATDIFKRMNIPQTRIPGQTVPHATTKIALLGCGPASLSCATFLARLGYENITIFEKENYMGGLSSSEIPQYRLPYDVVNFEIDLVKDLGVKIEFCRSLSENDLTIEVLQNTGYKAIFLGIGLPDAKTDPVFSELTEEMGFFTSKTFLPRVTKGSKPGMCACKNNQLPSLWGTVIVLGSGDTAFDCASSALRCGAKKVFVVFRRGFTNIRAVSEEMDIAKKEKCEFIPFLSSKRVIIRSGRIIAIEFCRTEQKESGEWIEDEEQVCRLKADFVITAFGSGLQDPSVTRAMAPVKMNKWGLPEVNAETMSTSVPGVFCGGDLAGVAQTSVESVNDGKTAAWCIHKYIQNSYNLDLPEEPQLPKFHTPIDDVDLSVEMCGMRFENPFGLASAPPCTTSAMIRRAFEAGWSFAVTKTFSLDKDLVTNVSPRIVKGTTSRHHYGPEQGSFLNIEVISEKTEAYWCKSITELKRDFPSKIVIASIMCTYNRADWTELAQKAETAGADALELNLSCPHGMGESGMGLACGQDPELVRNISRWVRAAIKVPFFVKLTPNITDILSIATAAYEGQADGVSTINTVQGLMGLHADATPWPAVGIKRATTYGGVSGNAVRPQGLKAVSSISQNLPGFPILGIGGIDSADVALQFLHCGASVLQVCSAIQNQDFTVIDDYVTGLKALLYLKSLNQVKDWDGQSPPTFKHQKGKPVVLQHALGKNIPYFGEYQKLREQKIAEIKANSDPLDMPVEVTRPVPKPVAPVPTIKDVVGKALDHITAFKELNNKEQVVALIDDDMCINCGKCYMACADSGYQAIKFDPETHIPTVTDDCTGCNLCLSVCPIIDCITMVPKTIPHVIKRGIPPRGMFELTDPVN</sequence>
<dbReference type="CTD" id="31858"/>
<evidence type="ECO:0000256" key="2">
    <source>
        <dbReference type="ARBA" id="ARBA00001974"/>
    </source>
</evidence>
<dbReference type="FunFam" id="3.50.50.60:FF:000056">
    <property type="entry name" value="Dihydropyrimidine dehydrogenase [NADP(+)]"/>
    <property type="match status" value="1"/>
</dbReference>
<dbReference type="GeneID" id="108622367"/>
<gene>
    <name evidence="21" type="primary">LOC108622367</name>
</gene>
<dbReference type="Gene3D" id="3.50.50.60">
    <property type="entry name" value="FAD/NAD(P)-binding domain"/>
    <property type="match status" value="2"/>
</dbReference>
<dbReference type="InterPro" id="IPR017900">
    <property type="entry name" value="4Fe4S_Fe_S_CS"/>
</dbReference>
<dbReference type="FunFam" id="3.30.70.20:FF:000023">
    <property type="entry name" value="Dihydropyrimidine dehydrogenase [NADP(+)]"/>
    <property type="match status" value="1"/>
</dbReference>
<dbReference type="Pfam" id="PF01180">
    <property type="entry name" value="DHO_dh"/>
    <property type="match status" value="1"/>
</dbReference>
<evidence type="ECO:0000256" key="4">
    <source>
        <dbReference type="ARBA" id="ARBA00004725"/>
    </source>
</evidence>
<reference evidence="21" key="1">
    <citation type="submission" date="2025-08" db="UniProtKB">
        <authorList>
            <consortium name="RefSeq"/>
        </authorList>
    </citation>
    <scope>IDENTIFICATION</scope>
    <source>
        <tissue evidence="21">Whole body</tissue>
    </source>
</reference>
<feature type="domain" description="4Fe-4S ferredoxin-type" evidence="19">
    <location>
        <begin position="961"/>
        <end position="993"/>
    </location>
</feature>
<dbReference type="SUPFAM" id="SSF51395">
    <property type="entry name" value="FMN-linked oxidoreductases"/>
    <property type="match status" value="1"/>
</dbReference>
<keyword evidence="9" id="KW-0479">Metal-binding</keyword>
<evidence type="ECO:0000259" key="19">
    <source>
        <dbReference type="PROSITE" id="PS51379"/>
    </source>
</evidence>
<dbReference type="InterPro" id="IPR001295">
    <property type="entry name" value="Dihydroorotate_DH_CS"/>
</dbReference>
<comment type="pathway">
    <text evidence="3 18">Amino-acid biosynthesis; beta-alanine biosynthesis.</text>
</comment>
<dbReference type="GO" id="GO:0002058">
    <property type="term" value="F:uracil binding"/>
    <property type="evidence" value="ECO:0007669"/>
    <property type="project" value="TreeGrafter"/>
</dbReference>
<evidence type="ECO:0000256" key="8">
    <source>
        <dbReference type="ARBA" id="ARBA00022643"/>
    </source>
</evidence>
<dbReference type="FunFam" id="3.20.20.70:FF:000027">
    <property type="entry name" value="Dihydropyrimidine dehydrogenase [NADP(+)]"/>
    <property type="match status" value="1"/>
</dbReference>
<evidence type="ECO:0000256" key="9">
    <source>
        <dbReference type="ARBA" id="ARBA00022723"/>
    </source>
</evidence>
<evidence type="ECO:0000256" key="16">
    <source>
        <dbReference type="ARBA" id="ARBA00023014"/>
    </source>
</evidence>
<evidence type="ECO:0000256" key="10">
    <source>
        <dbReference type="ARBA" id="ARBA00022737"/>
    </source>
</evidence>